<dbReference type="InterPro" id="IPR003656">
    <property type="entry name" value="Znf_BED"/>
</dbReference>
<organism evidence="8 9">
    <name type="scientific">Cynara cardunculus var. scolymus</name>
    <name type="common">Globe artichoke</name>
    <name type="synonym">Cynara scolymus</name>
    <dbReference type="NCBI Taxonomy" id="59895"/>
    <lineage>
        <taxon>Eukaryota</taxon>
        <taxon>Viridiplantae</taxon>
        <taxon>Streptophyta</taxon>
        <taxon>Embryophyta</taxon>
        <taxon>Tracheophyta</taxon>
        <taxon>Spermatophyta</taxon>
        <taxon>Magnoliopsida</taxon>
        <taxon>eudicotyledons</taxon>
        <taxon>Gunneridae</taxon>
        <taxon>Pentapetalae</taxon>
        <taxon>asterids</taxon>
        <taxon>campanulids</taxon>
        <taxon>Asterales</taxon>
        <taxon>Asteraceae</taxon>
        <taxon>Carduoideae</taxon>
        <taxon>Cardueae</taxon>
        <taxon>Carduinae</taxon>
        <taxon>Cynara</taxon>
    </lineage>
</organism>
<protein>
    <submittedName>
        <fullName evidence="8">Zinc finger, BED-type predicted</fullName>
    </submittedName>
</protein>
<dbReference type="SMART" id="SM00614">
    <property type="entry name" value="ZnF_BED"/>
    <property type="match status" value="1"/>
</dbReference>
<keyword evidence="3" id="KW-0862">Zinc</keyword>
<dbReference type="InterPro" id="IPR053031">
    <property type="entry name" value="Cuticle_assoc_protein"/>
</dbReference>
<dbReference type="AlphaFoldDB" id="A0A103Y874"/>
<evidence type="ECO:0000256" key="3">
    <source>
        <dbReference type="ARBA" id="ARBA00022833"/>
    </source>
</evidence>
<dbReference type="SUPFAM" id="SSF57667">
    <property type="entry name" value="beta-beta-alpha zinc fingers"/>
    <property type="match status" value="1"/>
</dbReference>
<feature type="domain" description="BED-type" evidence="7">
    <location>
        <begin position="64"/>
        <end position="120"/>
    </location>
</feature>
<keyword evidence="1" id="KW-0479">Metal-binding</keyword>
<feature type="compositionally biased region" description="Basic and acidic residues" evidence="6">
    <location>
        <begin position="39"/>
        <end position="48"/>
    </location>
</feature>
<dbReference type="OMA" id="CANSDEM"/>
<dbReference type="PROSITE" id="PS50808">
    <property type="entry name" value="ZF_BED"/>
    <property type="match status" value="1"/>
</dbReference>
<dbReference type="GO" id="GO:1990837">
    <property type="term" value="F:sequence-specific double-stranded DNA binding"/>
    <property type="evidence" value="ECO:0007669"/>
    <property type="project" value="TreeGrafter"/>
</dbReference>
<evidence type="ECO:0000313" key="8">
    <source>
        <dbReference type="EMBL" id="KVI04302.1"/>
    </source>
</evidence>
<dbReference type="Proteomes" id="UP000243975">
    <property type="component" value="Unassembled WGS sequence"/>
</dbReference>
<comment type="caution">
    <text evidence="8">The sequence shown here is derived from an EMBL/GenBank/DDBJ whole genome shotgun (WGS) entry which is preliminary data.</text>
</comment>
<evidence type="ECO:0000259" key="7">
    <source>
        <dbReference type="PROSITE" id="PS50808"/>
    </source>
</evidence>
<sequence>MKRSKSQERKSVGHPVDANLNPPSRRITRHQKMITKPMTKSEDMSTDHTDIDQEMEGRVVCRRRARAVVWDYFERITGDDGLPKTRCTKCNTVYSTAPKSGTSTMRRHLRKCNPQPLAQLRPTEAFTRTNTTRSSDELLNEARDAKKSKSVMEDSLQNKSDRELMEFIWRNKRNIGLLEEKLPDKARTIKEALKCYEDELDRRAKRQRHKGKNPGPGTSTVAVKIEVDDQVVARNGIFGENMAEDGSAMEGETTVTHADVIQQKTSPRFDTEQVVIKVEVEDQFVAANENSDGNIAEEESAGRLQIVAIHGDENQMAISPEDICSELRKVSSVLSMLTSPDSFYTPRDNPLDEEAEEAKQTLNELLKKDFETIVGSPNEQTVKSVVQILIRNLDKLPRFQGRVVESLHTEFESACKNWIAWHKSIQTNIAFEAQQGDNLEVLQEWQEKDTEIESRIAEVDADIVRLKAELHEKELSRERLMKQKSDMFDQSSSISMDEAKKLLQEMVAVKLQSDVAIDNLKELANKWEKIRKNFLQE</sequence>
<gene>
    <name evidence="8" type="ORF">Ccrd_017375</name>
</gene>
<evidence type="ECO:0000313" key="9">
    <source>
        <dbReference type="Proteomes" id="UP000243975"/>
    </source>
</evidence>
<proteinExistence type="predicted"/>
<feature type="region of interest" description="Disordered" evidence="6">
    <location>
        <begin position="127"/>
        <end position="157"/>
    </location>
</feature>
<dbReference type="EMBL" id="LEKV01002238">
    <property type="protein sequence ID" value="KVI04302.1"/>
    <property type="molecule type" value="Genomic_DNA"/>
</dbReference>
<keyword evidence="9" id="KW-1185">Reference proteome</keyword>
<dbReference type="GO" id="GO:0006357">
    <property type="term" value="P:regulation of transcription by RNA polymerase II"/>
    <property type="evidence" value="ECO:0007669"/>
    <property type="project" value="TreeGrafter"/>
</dbReference>
<dbReference type="Pfam" id="PF02892">
    <property type="entry name" value="zf-BED"/>
    <property type="match status" value="1"/>
</dbReference>
<feature type="coiled-coil region" evidence="5">
    <location>
        <begin position="456"/>
        <end position="483"/>
    </location>
</feature>
<dbReference type="GO" id="GO:0005634">
    <property type="term" value="C:nucleus"/>
    <property type="evidence" value="ECO:0007669"/>
    <property type="project" value="TreeGrafter"/>
</dbReference>
<keyword evidence="5" id="KW-0175">Coiled coil</keyword>
<dbReference type="InterPro" id="IPR036236">
    <property type="entry name" value="Znf_C2H2_sf"/>
</dbReference>
<feature type="region of interest" description="Disordered" evidence="6">
    <location>
        <begin position="1"/>
        <end position="48"/>
    </location>
</feature>
<feature type="compositionally biased region" description="Basic and acidic residues" evidence="6">
    <location>
        <begin position="1"/>
        <end position="11"/>
    </location>
</feature>
<evidence type="ECO:0000256" key="5">
    <source>
        <dbReference type="SAM" id="Coils"/>
    </source>
</evidence>
<dbReference type="PANTHER" id="PTHR34396:SF24">
    <property type="entry name" value="BED-TYPE DOMAIN-CONTAINING PROTEIN"/>
    <property type="match status" value="1"/>
</dbReference>
<dbReference type="GO" id="GO:0008270">
    <property type="term" value="F:zinc ion binding"/>
    <property type="evidence" value="ECO:0007669"/>
    <property type="project" value="UniProtKB-KW"/>
</dbReference>
<dbReference type="PANTHER" id="PTHR34396">
    <property type="entry name" value="OS03G0264950 PROTEIN-RELATED"/>
    <property type="match status" value="1"/>
</dbReference>
<evidence type="ECO:0000256" key="6">
    <source>
        <dbReference type="SAM" id="MobiDB-lite"/>
    </source>
</evidence>
<evidence type="ECO:0000256" key="1">
    <source>
        <dbReference type="ARBA" id="ARBA00022723"/>
    </source>
</evidence>
<evidence type="ECO:0000256" key="4">
    <source>
        <dbReference type="PROSITE-ProRule" id="PRU00027"/>
    </source>
</evidence>
<evidence type="ECO:0000256" key="2">
    <source>
        <dbReference type="ARBA" id="ARBA00022771"/>
    </source>
</evidence>
<name>A0A103Y874_CYNCS</name>
<accession>A0A103Y874</accession>
<dbReference type="Gramene" id="KVI04302">
    <property type="protein sequence ID" value="KVI04302"/>
    <property type="gene ID" value="Ccrd_017375"/>
</dbReference>
<reference evidence="8 9" key="1">
    <citation type="journal article" date="2016" name="Sci. Rep.">
        <title>The genome sequence of the outbreeding globe artichoke constructed de novo incorporating a phase-aware low-pass sequencing strategy of F1 progeny.</title>
        <authorList>
            <person name="Scaglione D."/>
            <person name="Reyes-Chin-Wo S."/>
            <person name="Acquadro A."/>
            <person name="Froenicke L."/>
            <person name="Portis E."/>
            <person name="Beitel C."/>
            <person name="Tirone M."/>
            <person name="Mauro R."/>
            <person name="Lo Monaco A."/>
            <person name="Mauromicale G."/>
            <person name="Faccioli P."/>
            <person name="Cattivelli L."/>
            <person name="Rieseberg L."/>
            <person name="Michelmore R."/>
            <person name="Lanteri S."/>
        </authorList>
    </citation>
    <scope>NUCLEOTIDE SEQUENCE [LARGE SCALE GENOMIC DNA]</scope>
    <source>
        <strain evidence="8">2C</strain>
    </source>
</reference>
<keyword evidence="2 4" id="KW-0863">Zinc-finger</keyword>
<feature type="compositionally biased region" description="Basic and acidic residues" evidence="6">
    <location>
        <begin position="134"/>
        <end position="152"/>
    </location>
</feature>